<dbReference type="InterPro" id="IPR043502">
    <property type="entry name" value="DNA/RNA_pol_sf"/>
</dbReference>
<dbReference type="WBParaSite" id="HPBE_0001367901-mRNA-1">
    <property type="protein sequence ID" value="HPBE_0001367901-mRNA-1"/>
    <property type="gene ID" value="HPBE_0001367901"/>
</dbReference>
<gene>
    <name evidence="2" type="ORF">HPBE_LOCUS13680</name>
</gene>
<dbReference type="Gene3D" id="3.30.70.270">
    <property type="match status" value="1"/>
</dbReference>
<dbReference type="SUPFAM" id="SSF56672">
    <property type="entry name" value="DNA/RNA polymerases"/>
    <property type="match status" value="1"/>
</dbReference>
<proteinExistence type="predicted"/>
<sequence length="149" mass="16709">MEFPISLGVHQGSALSTLLFVVIMDAISHDLQQPILWTLLYADDVMLASEHKIELQRQVQAWCGRLRIFGLKRNVKETEYMTTDEDESSSIKVNGIELPRTSVFQYLGSATASDGGLLVEVNSRVSAAWSKWRSLTGVLCDKKIPERLI</sequence>
<dbReference type="EMBL" id="UZAH01028023">
    <property type="protein sequence ID" value="VDO97033.1"/>
    <property type="molecule type" value="Genomic_DNA"/>
</dbReference>
<evidence type="ECO:0000259" key="1">
    <source>
        <dbReference type="PROSITE" id="PS50878"/>
    </source>
</evidence>
<dbReference type="PANTHER" id="PTHR47027:SF28">
    <property type="entry name" value="ENDONUCLEASE-REVERSE TRANSCRIPTASE"/>
    <property type="match status" value="1"/>
</dbReference>
<evidence type="ECO:0000313" key="2">
    <source>
        <dbReference type="EMBL" id="VDO97033.1"/>
    </source>
</evidence>
<dbReference type="AlphaFoldDB" id="A0A183FYF9"/>
<dbReference type="PANTHER" id="PTHR47027">
    <property type="entry name" value="REVERSE TRANSCRIPTASE DOMAIN-CONTAINING PROTEIN"/>
    <property type="match status" value="1"/>
</dbReference>
<dbReference type="PROSITE" id="PS50878">
    <property type="entry name" value="RT_POL"/>
    <property type="match status" value="1"/>
</dbReference>
<accession>A0A3P8AYG7</accession>
<dbReference type="Proteomes" id="UP000050761">
    <property type="component" value="Unassembled WGS sequence"/>
</dbReference>
<reference evidence="4" key="2">
    <citation type="submission" date="2019-09" db="UniProtKB">
        <authorList>
            <consortium name="WormBaseParasite"/>
        </authorList>
    </citation>
    <scope>IDENTIFICATION</scope>
</reference>
<protein>
    <submittedName>
        <fullName evidence="4">Reverse transcriptase domain-containing protein</fullName>
    </submittedName>
</protein>
<dbReference type="InterPro" id="IPR043128">
    <property type="entry name" value="Rev_trsase/Diguanyl_cyclase"/>
</dbReference>
<keyword evidence="3" id="KW-1185">Reference proteome</keyword>
<dbReference type="OrthoDB" id="5849210at2759"/>
<accession>A0A183FYF9</accession>
<reference evidence="2 3" key="1">
    <citation type="submission" date="2018-11" db="EMBL/GenBank/DDBJ databases">
        <authorList>
            <consortium name="Pathogen Informatics"/>
        </authorList>
    </citation>
    <scope>NUCLEOTIDE SEQUENCE [LARGE SCALE GENOMIC DNA]</scope>
</reference>
<feature type="domain" description="Reverse transcriptase" evidence="1">
    <location>
        <begin position="1"/>
        <end position="111"/>
    </location>
</feature>
<name>A0A183FYF9_HELPZ</name>
<dbReference type="InterPro" id="IPR000477">
    <property type="entry name" value="RT_dom"/>
</dbReference>
<organism evidence="3 4">
    <name type="scientific">Heligmosomoides polygyrus</name>
    <name type="common">Parasitic roundworm</name>
    <dbReference type="NCBI Taxonomy" id="6339"/>
    <lineage>
        <taxon>Eukaryota</taxon>
        <taxon>Metazoa</taxon>
        <taxon>Ecdysozoa</taxon>
        <taxon>Nematoda</taxon>
        <taxon>Chromadorea</taxon>
        <taxon>Rhabditida</taxon>
        <taxon>Rhabditina</taxon>
        <taxon>Rhabditomorpha</taxon>
        <taxon>Strongyloidea</taxon>
        <taxon>Heligmosomidae</taxon>
        <taxon>Heligmosomoides</taxon>
    </lineage>
</organism>
<evidence type="ECO:0000313" key="3">
    <source>
        <dbReference type="Proteomes" id="UP000050761"/>
    </source>
</evidence>
<dbReference type="Pfam" id="PF00078">
    <property type="entry name" value="RVT_1"/>
    <property type="match status" value="1"/>
</dbReference>
<evidence type="ECO:0000313" key="4">
    <source>
        <dbReference type="WBParaSite" id="HPBE_0001367901-mRNA-1"/>
    </source>
</evidence>